<feature type="compositionally biased region" description="Basic and acidic residues" evidence="1">
    <location>
        <begin position="45"/>
        <end position="67"/>
    </location>
</feature>
<evidence type="ECO:0000313" key="2">
    <source>
        <dbReference type="EMBL" id="PIC40057.1"/>
    </source>
</evidence>
<feature type="compositionally biased region" description="Basic and acidic residues" evidence="1">
    <location>
        <begin position="75"/>
        <end position="85"/>
    </location>
</feature>
<evidence type="ECO:0000313" key="3">
    <source>
        <dbReference type="Proteomes" id="UP000230233"/>
    </source>
</evidence>
<keyword evidence="3" id="KW-1185">Reference proteome</keyword>
<dbReference type="Proteomes" id="UP000230233">
    <property type="component" value="Chromosome III"/>
</dbReference>
<sequence length="85" mass="9915">MFFFSNFKYKDKKVYAPPKKVDDTDEKGGICAVQKRQKKNKKEKRIREKGEIQGEDRGLENEVKATEDDANCAQKTEKPRRSFVS</sequence>
<proteinExistence type="predicted"/>
<reference evidence="3" key="1">
    <citation type="submission" date="2017-10" db="EMBL/GenBank/DDBJ databases">
        <title>Rapid genome shrinkage in a self-fertile nematode reveals novel sperm competition proteins.</title>
        <authorList>
            <person name="Yin D."/>
            <person name="Schwarz E.M."/>
            <person name="Thomas C.G."/>
            <person name="Felde R.L."/>
            <person name="Korf I.F."/>
            <person name="Cutter A.D."/>
            <person name="Schartner C.M."/>
            <person name="Ralston E.J."/>
            <person name="Meyer B.J."/>
            <person name="Haag E.S."/>
        </authorList>
    </citation>
    <scope>NUCLEOTIDE SEQUENCE [LARGE SCALE GENOMIC DNA]</scope>
    <source>
        <strain evidence="3">JU1422</strain>
    </source>
</reference>
<evidence type="ECO:0000256" key="1">
    <source>
        <dbReference type="SAM" id="MobiDB-lite"/>
    </source>
</evidence>
<name>A0A2G5UKJ8_9PELO</name>
<feature type="region of interest" description="Disordered" evidence="1">
    <location>
        <begin position="32"/>
        <end position="85"/>
    </location>
</feature>
<gene>
    <name evidence="2" type="primary">Cnig_chr_III.g11539</name>
    <name evidence="2" type="ORF">B9Z55_011539</name>
</gene>
<feature type="compositionally biased region" description="Basic residues" evidence="1">
    <location>
        <begin position="35"/>
        <end position="44"/>
    </location>
</feature>
<organism evidence="2 3">
    <name type="scientific">Caenorhabditis nigoni</name>
    <dbReference type="NCBI Taxonomy" id="1611254"/>
    <lineage>
        <taxon>Eukaryota</taxon>
        <taxon>Metazoa</taxon>
        <taxon>Ecdysozoa</taxon>
        <taxon>Nematoda</taxon>
        <taxon>Chromadorea</taxon>
        <taxon>Rhabditida</taxon>
        <taxon>Rhabditina</taxon>
        <taxon>Rhabditomorpha</taxon>
        <taxon>Rhabditoidea</taxon>
        <taxon>Rhabditidae</taxon>
        <taxon>Peloderinae</taxon>
        <taxon>Caenorhabditis</taxon>
    </lineage>
</organism>
<protein>
    <submittedName>
        <fullName evidence="2">Uncharacterized protein</fullName>
    </submittedName>
</protein>
<dbReference type="EMBL" id="PDUG01000003">
    <property type="protein sequence ID" value="PIC40057.1"/>
    <property type="molecule type" value="Genomic_DNA"/>
</dbReference>
<comment type="caution">
    <text evidence="2">The sequence shown here is derived from an EMBL/GenBank/DDBJ whole genome shotgun (WGS) entry which is preliminary data.</text>
</comment>
<dbReference type="AlphaFoldDB" id="A0A2G5UKJ8"/>
<accession>A0A2G5UKJ8</accession>